<dbReference type="Gene3D" id="1.20.120.330">
    <property type="entry name" value="Nucleotidyltransferases domain 2"/>
    <property type="match status" value="1"/>
</dbReference>
<evidence type="ECO:0000313" key="2">
    <source>
        <dbReference type="Proteomes" id="UP000658225"/>
    </source>
</evidence>
<accession>A0A927MJQ2</accession>
<reference evidence="1" key="1">
    <citation type="submission" date="2020-10" db="EMBL/GenBank/DDBJ databases">
        <title>Genomic Encyclopedia of Type Strains, Phase IV (KMG-IV): sequencing the most valuable type-strain genomes for metagenomic binning, comparative biology and taxonomic classification.</title>
        <authorList>
            <person name="Goeker M."/>
        </authorList>
    </citation>
    <scope>NUCLEOTIDE SEQUENCE</scope>
    <source>
        <strain evidence="1">DSM 13886</strain>
    </source>
</reference>
<evidence type="ECO:0000313" key="1">
    <source>
        <dbReference type="EMBL" id="MBE1555640.1"/>
    </source>
</evidence>
<comment type="caution">
    <text evidence="1">The sequence shown here is derived from an EMBL/GenBank/DDBJ whole genome shotgun (WGS) entry which is preliminary data.</text>
</comment>
<gene>
    <name evidence="1" type="ORF">H4683_002760</name>
</gene>
<dbReference type="NCBIfam" id="TIGR01987">
    <property type="entry name" value="HI0074"/>
    <property type="match status" value="1"/>
</dbReference>
<protein>
    <submittedName>
        <fullName evidence="1">Nucleotidyltransferase substrate binding protein (TIGR01987 family)</fullName>
    </submittedName>
</protein>
<dbReference type="RefSeq" id="WP_192599338.1">
    <property type="nucleotide sequence ID" value="NZ_JADBEL010000015.1"/>
</dbReference>
<keyword evidence="2" id="KW-1185">Reference proteome</keyword>
<dbReference type="InterPro" id="IPR010235">
    <property type="entry name" value="HepT"/>
</dbReference>
<dbReference type="EMBL" id="JADBEL010000015">
    <property type="protein sequence ID" value="MBE1555640.1"/>
    <property type="molecule type" value="Genomic_DNA"/>
</dbReference>
<sequence length="140" mass="16473">MKLDLYSIKKAANSMERSLQVVSSELKAEEIDEDLLEVVKAGVIQNFAFTYELCWKYIRRWFDLNISRDFTSGLTRKQLFRHAIENKLISDFEQWVRYHELRNLTSHTYDQAIAEEIFSTAGQFLCDAQKLIAALEERND</sequence>
<dbReference type="Proteomes" id="UP000658225">
    <property type="component" value="Unassembled WGS sequence"/>
</dbReference>
<dbReference type="SUPFAM" id="SSF81593">
    <property type="entry name" value="Nucleotidyltransferase substrate binding subunit/domain"/>
    <property type="match status" value="1"/>
</dbReference>
<dbReference type="AlphaFoldDB" id="A0A927MJQ2"/>
<organism evidence="1 2">
    <name type="scientific">Sporosarcina limicola</name>
    <dbReference type="NCBI Taxonomy" id="34101"/>
    <lineage>
        <taxon>Bacteria</taxon>
        <taxon>Bacillati</taxon>
        <taxon>Bacillota</taxon>
        <taxon>Bacilli</taxon>
        <taxon>Bacillales</taxon>
        <taxon>Caryophanaceae</taxon>
        <taxon>Sporosarcina</taxon>
    </lineage>
</organism>
<proteinExistence type="predicted"/>
<name>A0A927MJQ2_9BACL</name>
<dbReference type="Pfam" id="PF08780">
    <property type="entry name" value="NTase_sub_bind"/>
    <property type="match status" value="1"/>
</dbReference>